<evidence type="ECO:0000256" key="2">
    <source>
        <dbReference type="ARBA" id="ARBA00023125"/>
    </source>
</evidence>
<keyword evidence="2" id="KW-0238">DNA-binding</keyword>
<evidence type="ECO:0000256" key="1">
    <source>
        <dbReference type="ARBA" id="ARBA00023015"/>
    </source>
</evidence>
<dbReference type="EMBL" id="BSST01000001">
    <property type="protein sequence ID" value="GLX78588.1"/>
    <property type="molecule type" value="Genomic_DNA"/>
</dbReference>
<accession>A0ABQ6GRL3</accession>
<dbReference type="PROSITE" id="PS00519">
    <property type="entry name" value="HTH_ASNC_1"/>
    <property type="match status" value="1"/>
</dbReference>
<dbReference type="Gene3D" id="1.10.10.10">
    <property type="entry name" value="Winged helix-like DNA-binding domain superfamily/Winged helix DNA-binding domain"/>
    <property type="match status" value="1"/>
</dbReference>
<dbReference type="SMART" id="SM00344">
    <property type="entry name" value="HTH_ASNC"/>
    <property type="match status" value="1"/>
</dbReference>
<reference evidence="5 6" key="1">
    <citation type="submission" date="2023-03" db="EMBL/GenBank/DDBJ databases">
        <title>Draft genome sequence of Thalassotalea insulae KCTC 62186T.</title>
        <authorList>
            <person name="Sawabe T."/>
        </authorList>
    </citation>
    <scope>NUCLEOTIDE SEQUENCE [LARGE SCALE GENOMIC DNA]</scope>
    <source>
        <strain evidence="5 6">KCTC 62186</strain>
    </source>
</reference>
<dbReference type="PANTHER" id="PTHR30154">
    <property type="entry name" value="LEUCINE-RESPONSIVE REGULATORY PROTEIN"/>
    <property type="match status" value="1"/>
</dbReference>
<proteinExistence type="predicted"/>
<dbReference type="PANTHER" id="PTHR30154:SF34">
    <property type="entry name" value="TRANSCRIPTIONAL REGULATOR AZLB"/>
    <property type="match status" value="1"/>
</dbReference>
<comment type="caution">
    <text evidence="5">The sequence shown here is derived from an EMBL/GenBank/DDBJ whole genome shotgun (WGS) entry which is preliminary data.</text>
</comment>
<sequence>MDDFDVQILKQLQTDSRQSTEAVGSKIGLSASSCQRRIKKLKQQGVIQTEVAILDRSKLPNIITTIVEITLEKGGEQALNATLDDLNNEASIQQLYYMAGDIDFVVIVVTNNMEEFDQLSRKLFMSNTNIKKFTTKVVIKPHKTNLSIPLDKLTNNSH</sequence>
<dbReference type="InterPro" id="IPR019885">
    <property type="entry name" value="Tscrpt_reg_HTH_AsnC-type_CS"/>
</dbReference>
<dbReference type="SUPFAM" id="SSF46785">
    <property type="entry name" value="Winged helix' DNA-binding domain"/>
    <property type="match status" value="1"/>
</dbReference>
<dbReference type="PROSITE" id="PS50956">
    <property type="entry name" value="HTH_ASNC_2"/>
    <property type="match status" value="1"/>
</dbReference>
<dbReference type="InterPro" id="IPR036390">
    <property type="entry name" value="WH_DNA-bd_sf"/>
</dbReference>
<dbReference type="Proteomes" id="UP001157186">
    <property type="component" value="Unassembled WGS sequence"/>
</dbReference>
<dbReference type="InterPro" id="IPR019888">
    <property type="entry name" value="Tscrpt_reg_AsnC-like"/>
</dbReference>
<dbReference type="InterPro" id="IPR011008">
    <property type="entry name" value="Dimeric_a/b-barrel"/>
</dbReference>
<dbReference type="RefSeq" id="WP_284244470.1">
    <property type="nucleotide sequence ID" value="NZ_BSST01000001.1"/>
</dbReference>
<evidence type="ECO:0000259" key="4">
    <source>
        <dbReference type="PROSITE" id="PS50956"/>
    </source>
</evidence>
<dbReference type="InterPro" id="IPR000485">
    <property type="entry name" value="AsnC-type_HTH_dom"/>
</dbReference>
<evidence type="ECO:0000313" key="5">
    <source>
        <dbReference type="EMBL" id="GLX78588.1"/>
    </source>
</evidence>
<dbReference type="PRINTS" id="PR00033">
    <property type="entry name" value="HTHASNC"/>
</dbReference>
<dbReference type="Gene3D" id="3.30.70.920">
    <property type="match status" value="1"/>
</dbReference>
<feature type="domain" description="HTH asnC-type" evidence="4">
    <location>
        <begin position="1"/>
        <end position="77"/>
    </location>
</feature>
<dbReference type="Pfam" id="PF13404">
    <property type="entry name" value="HTH_AsnC-type"/>
    <property type="match status" value="1"/>
</dbReference>
<evidence type="ECO:0000256" key="3">
    <source>
        <dbReference type="ARBA" id="ARBA00023163"/>
    </source>
</evidence>
<dbReference type="InterPro" id="IPR019887">
    <property type="entry name" value="Tscrpt_reg_AsnC/Lrp_C"/>
</dbReference>
<organism evidence="5 6">
    <name type="scientific">Thalassotalea insulae</name>
    <dbReference type="NCBI Taxonomy" id="2056778"/>
    <lineage>
        <taxon>Bacteria</taxon>
        <taxon>Pseudomonadati</taxon>
        <taxon>Pseudomonadota</taxon>
        <taxon>Gammaproteobacteria</taxon>
        <taxon>Alteromonadales</taxon>
        <taxon>Colwelliaceae</taxon>
        <taxon>Thalassotalea</taxon>
    </lineage>
</organism>
<keyword evidence="1" id="KW-0805">Transcription regulation</keyword>
<dbReference type="Pfam" id="PF01037">
    <property type="entry name" value="AsnC_trans_reg"/>
    <property type="match status" value="1"/>
</dbReference>
<gene>
    <name evidence="5" type="ORF">tinsulaeT_19280</name>
</gene>
<keyword evidence="6" id="KW-1185">Reference proteome</keyword>
<protein>
    <submittedName>
        <fullName evidence="5">HTH-type transcriptional regulator y4tD</fullName>
    </submittedName>
</protein>
<dbReference type="InterPro" id="IPR036388">
    <property type="entry name" value="WH-like_DNA-bd_sf"/>
</dbReference>
<keyword evidence="3" id="KW-0804">Transcription</keyword>
<evidence type="ECO:0000313" key="6">
    <source>
        <dbReference type="Proteomes" id="UP001157186"/>
    </source>
</evidence>
<name>A0ABQ6GRL3_9GAMM</name>
<dbReference type="SUPFAM" id="SSF54909">
    <property type="entry name" value="Dimeric alpha+beta barrel"/>
    <property type="match status" value="1"/>
</dbReference>